<dbReference type="WBParaSite" id="HNAJ_0000747201-mRNA-1">
    <property type="protein sequence ID" value="HNAJ_0000747201-mRNA-1"/>
    <property type="gene ID" value="HNAJ_0000747201"/>
</dbReference>
<feature type="compositionally biased region" description="Basic residues" evidence="1">
    <location>
        <begin position="334"/>
        <end position="343"/>
    </location>
</feature>
<dbReference type="InterPro" id="IPR036570">
    <property type="entry name" value="HORMA_dom_sf"/>
</dbReference>
<feature type="transmembrane region" description="Helical" evidence="2">
    <location>
        <begin position="21"/>
        <end position="42"/>
    </location>
</feature>
<organism evidence="5">
    <name type="scientific">Rodentolepis nana</name>
    <name type="common">Dwarf tapeworm</name>
    <name type="synonym">Hymenolepis nana</name>
    <dbReference type="NCBI Taxonomy" id="102285"/>
    <lineage>
        <taxon>Eukaryota</taxon>
        <taxon>Metazoa</taxon>
        <taxon>Spiralia</taxon>
        <taxon>Lophotrochozoa</taxon>
        <taxon>Platyhelminthes</taxon>
        <taxon>Cestoda</taxon>
        <taxon>Eucestoda</taxon>
        <taxon>Cyclophyllidea</taxon>
        <taxon>Hymenolepididae</taxon>
        <taxon>Rodentolepis</taxon>
    </lineage>
</organism>
<reference evidence="5" key="1">
    <citation type="submission" date="2017-02" db="UniProtKB">
        <authorList>
            <consortium name="WormBaseParasite"/>
        </authorList>
    </citation>
    <scope>IDENTIFICATION</scope>
</reference>
<reference evidence="3 4" key="2">
    <citation type="submission" date="2018-11" db="EMBL/GenBank/DDBJ databases">
        <authorList>
            <consortium name="Pathogen Informatics"/>
        </authorList>
    </citation>
    <scope>NUCLEOTIDE SEQUENCE [LARGE SCALE GENOMIC DNA]</scope>
</reference>
<dbReference type="AlphaFoldDB" id="A0A0R3TK18"/>
<dbReference type="Proteomes" id="UP000278807">
    <property type="component" value="Unassembled WGS sequence"/>
</dbReference>
<evidence type="ECO:0000313" key="3">
    <source>
        <dbReference type="EMBL" id="VDO03328.1"/>
    </source>
</evidence>
<dbReference type="EMBL" id="UZAE01012060">
    <property type="protein sequence ID" value="VDO03328.1"/>
    <property type="molecule type" value="Genomic_DNA"/>
</dbReference>
<evidence type="ECO:0000313" key="5">
    <source>
        <dbReference type="WBParaSite" id="HNAJ_0000747201-mRNA-1"/>
    </source>
</evidence>
<evidence type="ECO:0000256" key="2">
    <source>
        <dbReference type="SAM" id="Phobius"/>
    </source>
</evidence>
<keyword evidence="2" id="KW-0472">Membrane</keyword>
<protein>
    <submittedName>
        <fullName evidence="3 5">Uncharacterized protein</fullName>
    </submittedName>
</protein>
<feature type="region of interest" description="Disordered" evidence="1">
    <location>
        <begin position="410"/>
        <end position="442"/>
    </location>
</feature>
<feature type="compositionally biased region" description="Pro residues" evidence="1">
    <location>
        <begin position="200"/>
        <end position="210"/>
    </location>
</feature>
<proteinExistence type="predicted"/>
<dbReference type="Gene3D" id="3.30.900.10">
    <property type="entry name" value="HORMA domain"/>
    <property type="match status" value="1"/>
</dbReference>
<feature type="region of interest" description="Disordered" evidence="1">
    <location>
        <begin position="327"/>
        <end position="356"/>
    </location>
</feature>
<keyword evidence="2" id="KW-1133">Transmembrane helix</keyword>
<gene>
    <name evidence="3" type="ORF">HNAJ_LOCUS7468</name>
</gene>
<dbReference type="OrthoDB" id="70161at2759"/>
<keyword evidence="4" id="KW-1185">Reference proteome</keyword>
<evidence type="ECO:0000256" key="1">
    <source>
        <dbReference type="SAM" id="MobiDB-lite"/>
    </source>
</evidence>
<feature type="region of interest" description="Disordered" evidence="1">
    <location>
        <begin position="194"/>
        <end position="214"/>
    </location>
</feature>
<accession>A0A0R3TK18</accession>
<feature type="compositionally biased region" description="Polar residues" evidence="1">
    <location>
        <begin position="410"/>
        <end position="423"/>
    </location>
</feature>
<keyword evidence="2" id="KW-0812">Transmembrane</keyword>
<dbReference type="STRING" id="102285.A0A0R3TK18"/>
<evidence type="ECO:0000313" key="4">
    <source>
        <dbReference type="Proteomes" id="UP000278807"/>
    </source>
</evidence>
<sequence length="541" mass="59749">MKSPNKMGRLGTVDFRDIARITIYLPFYCMLGSLCYAIFFYFDEVTESKCGVHNFVPSISGAFMSIPRSEETTPVERCIRSFIIKSIYGIAQSRSGNAYATACISDVGARNNLMIYLEEDPEIGATIKQNLDSNSPIKMGDTISLEILLKNGANQLVVLEVWQFRLDTEDNLLRRGRLPCSKVVANHSGLQPAISSLPPAASPSPTPSPNDPTSVVGQQAYFSVQDFRRSRLFERLGSLLKSLLVTTRMLPAYEFSRNQQHLMCYTLRRDEVPLDRLGADAVVCRQVGHLATGLAVGPEATSVFLNVSVRYRINLNDIDFEEHIPQPLSQVQSRRPRSRRPRIRPAFATTADPDDDYFQEDLQEENENGEEEFGDGAYRFANEGETIFDEATGCYYYFQDDGGVLEGSTCIQGSEENTNNSGESPRGFEGEESGGVNGGEEISRNKAPLHLAFASLDLGAGSSAGGGCARMAHLVTELRTKTDLDLFRVPGAATNTSTSSVFDPNALGDELERHEKTLREFDDFLSDFLTAQPNLTGVMNH</sequence>
<name>A0A0R3TK18_RODNA</name>